<dbReference type="KEGG" id="scm:SCHCO_02604223"/>
<dbReference type="GO" id="GO:0005634">
    <property type="term" value="C:nucleus"/>
    <property type="evidence" value="ECO:0007669"/>
    <property type="project" value="TreeGrafter"/>
</dbReference>
<dbReference type="InterPro" id="IPR001525">
    <property type="entry name" value="C5_MeTfrase"/>
</dbReference>
<dbReference type="GO" id="GO:0032259">
    <property type="term" value="P:methylation"/>
    <property type="evidence" value="ECO:0007669"/>
    <property type="project" value="UniProtKB-KW"/>
</dbReference>
<dbReference type="AlphaFoldDB" id="D8PU80"/>
<dbReference type="GeneID" id="9594911"/>
<dbReference type="InParanoid" id="D8PU80"/>
<dbReference type="GO" id="GO:0003886">
    <property type="term" value="F:DNA (cytosine-5-)-methyltransferase activity"/>
    <property type="evidence" value="ECO:0007669"/>
    <property type="project" value="UniProtKB-EC"/>
</dbReference>
<dbReference type="EMBL" id="GL377303">
    <property type="protein sequence ID" value="EFJ01404.1"/>
    <property type="molecule type" value="Genomic_DNA"/>
</dbReference>
<dbReference type="InterPro" id="IPR050390">
    <property type="entry name" value="C5-Methyltransferase"/>
</dbReference>
<evidence type="ECO:0000313" key="6">
    <source>
        <dbReference type="Proteomes" id="UP000007431"/>
    </source>
</evidence>
<dbReference type="eggNOG" id="ENOG502QPKK">
    <property type="taxonomic scope" value="Eukaryota"/>
</dbReference>
<sequence length="253" mass="28073">MPLELAGGPVRIEAVNPGAGRAPHKAVTIGDAIGDLRRFHWEQQPDHRVNDGIPLLPADGIGRIGYVSPEDAYEHAPRTTFQANARRKPATGDIQHYTAQFNEETAKKVVGIPMEPNADARHLPRAHHTFMLHNPMSANGQAGFNKAYFGRLDEKALFMTITTQMKPTAKQSRCLNPWCRRVITVRELARAQGFPDDFVFKSVKGEHDINTLQRQIGNAVAWPVAAALGRELKDAMLADDTRNREEAELVDSD</sequence>
<organism evidence="6">
    <name type="scientific">Schizophyllum commune (strain H4-8 / FGSC 9210)</name>
    <name type="common">Split gill fungus</name>
    <dbReference type="NCBI Taxonomy" id="578458"/>
    <lineage>
        <taxon>Eukaryota</taxon>
        <taxon>Fungi</taxon>
        <taxon>Dikarya</taxon>
        <taxon>Basidiomycota</taxon>
        <taxon>Agaricomycotina</taxon>
        <taxon>Agaricomycetes</taxon>
        <taxon>Agaricomycetidae</taxon>
        <taxon>Agaricales</taxon>
        <taxon>Schizophyllaceae</taxon>
        <taxon>Schizophyllum</taxon>
    </lineage>
</organism>
<keyword evidence="6" id="KW-1185">Reference proteome</keyword>
<reference evidence="5 6" key="1">
    <citation type="journal article" date="2010" name="Nat. Biotechnol.">
        <title>Genome sequence of the model mushroom Schizophyllum commune.</title>
        <authorList>
            <person name="Ohm R.A."/>
            <person name="de Jong J.F."/>
            <person name="Lugones L.G."/>
            <person name="Aerts A."/>
            <person name="Kothe E."/>
            <person name="Stajich J.E."/>
            <person name="de Vries R.P."/>
            <person name="Record E."/>
            <person name="Levasseur A."/>
            <person name="Baker S.E."/>
            <person name="Bartholomew K.A."/>
            <person name="Coutinho P.M."/>
            <person name="Erdmann S."/>
            <person name="Fowler T.J."/>
            <person name="Gathman A.C."/>
            <person name="Lombard V."/>
            <person name="Henrissat B."/>
            <person name="Knabe N."/>
            <person name="Kuees U."/>
            <person name="Lilly W.W."/>
            <person name="Lindquist E."/>
            <person name="Lucas S."/>
            <person name="Magnuson J.K."/>
            <person name="Piumi F."/>
            <person name="Raudaskoski M."/>
            <person name="Salamov A."/>
            <person name="Schmutz J."/>
            <person name="Schwarze F.W.M.R."/>
            <person name="vanKuyk P.A."/>
            <person name="Horton J.S."/>
            <person name="Grigoriev I.V."/>
            <person name="Woesten H.A.B."/>
        </authorList>
    </citation>
    <scope>NUCLEOTIDE SEQUENCE [LARGE SCALE GENOMIC DNA]</scope>
    <source>
        <strain evidence="6">H4-8 / FGSC 9210</strain>
    </source>
</reference>
<keyword evidence="4" id="KW-0949">S-adenosyl-L-methionine</keyword>
<protein>
    <recommendedName>
        <fullName evidence="1">DNA (cytosine-5-)-methyltransferase</fullName>
        <ecNumber evidence="1">2.1.1.37</ecNumber>
    </recommendedName>
</protein>
<keyword evidence="3" id="KW-0808">Transferase</keyword>
<dbReference type="VEuPathDB" id="FungiDB:SCHCODRAFT_02604223"/>
<dbReference type="OrthoDB" id="5376140at2759"/>
<dbReference type="PANTHER" id="PTHR10629">
    <property type="entry name" value="CYTOSINE-SPECIFIC METHYLTRANSFERASE"/>
    <property type="match status" value="1"/>
</dbReference>
<dbReference type="OMA" id="RCRARET"/>
<evidence type="ECO:0000313" key="5">
    <source>
        <dbReference type="EMBL" id="EFJ01404.1"/>
    </source>
</evidence>
<evidence type="ECO:0000256" key="4">
    <source>
        <dbReference type="ARBA" id="ARBA00022691"/>
    </source>
</evidence>
<dbReference type="STRING" id="578458.D8PU80"/>
<name>D8PU80_SCHCM</name>
<keyword evidence="2" id="KW-0489">Methyltransferase</keyword>
<proteinExistence type="predicted"/>
<dbReference type="HOGENOM" id="CLU_1099029_0_0_1"/>
<dbReference type="Pfam" id="PF00145">
    <property type="entry name" value="DNA_methylase"/>
    <property type="match status" value="1"/>
</dbReference>
<evidence type="ECO:0000256" key="2">
    <source>
        <dbReference type="ARBA" id="ARBA00022603"/>
    </source>
</evidence>
<dbReference type="PANTHER" id="PTHR10629:SF52">
    <property type="entry name" value="DNA (CYTOSINE-5)-METHYLTRANSFERASE 1"/>
    <property type="match status" value="1"/>
</dbReference>
<accession>D8PU80</accession>
<dbReference type="EC" id="2.1.1.37" evidence="1"/>
<dbReference type="InterPro" id="IPR029063">
    <property type="entry name" value="SAM-dependent_MTases_sf"/>
</dbReference>
<evidence type="ECO:0000256" key="1">
    <source>
        <dbReference type="ARBA" id="ARBA00011975"/>
    </source>
</evidence>
<dbReference type="SUPFAM" id="SSF53335">
    <property type="entry name" value="S-adenosyl-L-methionine-dependent methyltransferases"/>
    <property type="match status" value="1"/>
</dbReference>
<dbReference type="Gene3D" id="3.90.120.10">
    <property type="entry name" value="DNA Methylase, subunit A, domain 2"/>
    <property type="match status" value="1"/>
</dbReference>
<dbReference type="GO" id="GO:0044027">
    <property type="term" value="P:negative regulation of gene expression via chromosomal CpG island methylation"/>
    <property type="evidence" value="ECO:0007669"/>
    <property type="project" value="TreeGrafter"/>
</dbReference>
<evidence type="ECO:0000256" key="3">
    <source>
        <dbReference type="ARBA" id="ARBA00022679"/>
    </source>
</evidence>
<dbReference type="GO" id="GO:0003677">
    <property type="term" value="F:DNA binding"/>
    <property type="evidence" value="ECO:0007669"/>
    <property type="project" value="TreeGrafter"/>
</dbReference>
<gene>
    <name evidence="5" type="ORF">SCHCODRAFT_81552</name>
</gene>
<dbReference type="Proteomes" id="UP000007431">
    <property type="component" value="Unassembled WGS sequence"/>
</dbReference>